<dbReference type="InterPro" id="IPR000212">
    <property type="entry name" value="DNA_helicase_UvrD/REP"/>
</dbReference>
<dbReference type="SUPFAM" id="SSF53098">
    <property type="entry name" value="Ribonuclease H-like"/>
    <property type="match status" value="1"/>
</dbReference>
<dbReference type="Pfam" id="PF13538">
    <property type="entry name" value="UvrD_C_2"/>
    <property type="match status" value="1"/>
</dbReference>
<dbReference type="Pfam" id="PF13361">
    <property type="entry name" value="UvrD_C"/>
    <property type="match status" value="1"/>
</dbReference>
<dbReference type="GO" id="GO:0000725">
    <property type="term" value="P:recombinational repair"/>
    <property type="evidence" value="ECO:0007669"/>
    <property type="project" value="TreeGrafter"/>
</dbReference>
<dbReference type="CDD" id="cd17932">
    <property type="entry name" value="DEXQc_UvrD"/>
    <property type="match status" value="1"/>
</dbReference>
<dbReference type="PROSITE" id="PS51198">
    <property type="entry name" value="UVRD_HELICASE_ATP_BIND"/>
    <property type="match status" value="1"/>
</dbReference>
<dbReference type="SUPFAM" id="SSF52540">
    <property type="entry name" value="P-loop containing nucleoside triphosphate hydrolases"/>
    <property type="match status" value="2"/>
</dbReference>
<evidence type="ECO:0000256" key="9">
    <source>
        <dbReference type="PROSITE-ProRule" id="PRU00560"/>
    </source>
</evidence>
<keyword evidence="2 9" id="KW-0378">Hydrolase</keyword>
<evidence type="ECO:0000259" key="11">
    <source>
        <dbReference type="PROSITE" id="PS51194"/>
    </source>
</evidence>
<dbReference type="PROSITE" id="PS51194">
    <property type="entry name" value="HELICASE_CTER"/>
    <property type="match status" value="1"/>
</dbReference>
<evidence type="ECO:0000256" key="6">
    <source>
        <dbReference type="ARBA" id="ARBA00034617"/>
    </source>
</evidence>
<dbReference type="Pfam" id="PF00271">
    <property type="entry name" value="Helicase_C"/>
    <property type="match status" value="1"/>
</dbReference>
<dbReference type="PROSITE" id="PS51192">
    <property type="entry name" value="HELICASE_ATP_BIND_1"/>
    <property type="match status" value="1"/>
</dbReference>
<dbReference type="GO" id="GO:0003677">
    <property type="term" value="F:DNA binding"/>
    <property type="evidence" value="ECO:0007669"/>
    <property type="project" value="InterPro"/>
</dbReference>
<evidence type="ECO:0000256" key="3">
    <source>
        <dbReference type="ARBA" id="ARBA00022806"/>
    </source>
</evidence>
<name>A0A367QP99_9NOSO</name>
<dbReference type="GO" id="GO:0043138">
    <property type="term" value="F:3'-5' DNA helicase activity"/>
    <property type="evidence" value="ECO:0007669"/>
    <property type="project" value="UniProtKB-EC"/>
</dbReference>
<evidence type="ECO:0000256" key="2">
    <source>
        <dbReference type="ARBA" id="ARBA00022801"/>
    </source>
</evidence>
<dbReference type="PANTHER" id="PTHR11070">
    <property type="entry name" value="UVRD / RECB / PCRA DNA HELICASE FAMILY MEMBER"/>
    <property type="match status" value="1"/>
</dbReference>
<proteinExistence type="predicted"/>
<feature type="binding site" evidence="9">
    <location>
        <begin position="1093"/>
        <end position="1100"/>
    </location>
    <ligand>
        <name>ATP</name>
        <dbReference type="ChEBI" id="CHEBI:30616"/>
    </ligand>
</feature>
<dbReference type="Pfam" id="PF00270">
    <property type="entry name" value="DEAD"/>
    <property type="match status" value="1"/>
</dbReference>
<dbReference type="InterPro" id="IPR027417">
    <property type="entry name" value="P-loop_NTPase"/>
</dbReference>
<evidence type="ECO:0000259" key="10">
    <source>
        <dbReference type="PROSITE" id="PS51192"/>
    </source>
</evidence>
<dbReference type="InterPro" id="IPR011545">
    <property type="entry name" value="DEAD/DEAH_box_helicase_dom"/>
</dbReference>
<evidence type="ECO:0000256" key="8">
    <source>
        <dbReference type="ARBA" id="ARBA00048988"/>
    </source>
</evidence>
<evidence type="ECO:0000256" key="1">
    <source>
        <dbReference type="ARBA" id="ARBA00022741"/>
    </source>
</evidence>
<dbReference type="InterPro" id="IPR014016">
    <property type="entry name" value="UvrD-like_ATP-bd"/>
</dbReference>
<evidence type="ECO:0000256" key="4">
    <source>
        <dbReference type="ARBA" id="ARBA00022840"/>
    </source>
</evidence>
<dbReference type="InterPro" id="IPR036397">
    <property type="entry name" value="RNaseH_sf"/>
</dbReference>
<dbReference type="GO" id="GO:0016787">
    <property type="term" value="F:hydrolase activity"/>
    <property type="evidence" value="ECO:0007669"/>
    <property type="project" value="UniProtKB-UniRule"/>
</dbReference>
<dbReference type="PANTHER" id="PTHR11070:SF63">
    <property type="entry name" value="DNA HELICASE IV"/>
    <property type="match status" value="1"/>
</dbReference>
<evidence type="ECO:0000259" key="12">
    <source>
        <dbReference type="PROSITE" id="PS51198"/>
    </source>
</evidence>
<evidence type="ECO:0000256" key="5">
    <source>
        <dbReference type="ARBA" id="ARBA00023235"/>
    </source>
</evidence>
<organism evidence="13 14">
    <name type="scientific">Nostoc minutum NIES-26</name>
    <dbReference type="NCBI Taxonomy" id="1844469"/>
    <lineage>
        <taxon>Bacteria</taxon>
        <taxon>Bacillati</taxon>
        <taxon>Cyanobacteriota</taxon>
        <taxon>Cyanophyceae</taxon>
        <taxon>Nostocales</taxon>
        <taxon>Nostocaceae</taxon>
        <taxon>Nostoc</taxon>
    </lineage>
</organism>
<feature type="domain" description="Helicase ATP-binding" evidence="10">
    <location>
        <begin position="292"/>
        <end position="479"/>
    </location>
</feature>
<reference evidence="13" key="1">
    <citation type="submission" date="2016-04" db="EMBL/GenBank/DDBJ databases">
        <authorList>
            <person name="Tabuchi Yagui T.R."/>
        </authorList>
    </citation>
    <scope>NUCLEOTIDE SEQUENCE [LARGE SCALE GENOMIC DNA]</scope>
    <source>
        <strain evidence="13">NIES-26</strain>
    </source>
</reference>
<dbReference type="SMART" id="SM00490">
    <property type="entry name" value="HELICc"/>
    <property type="match status" value="1"/>
</dbReference>
<dbReference type="SMART" id="SM00487">
    <property type="entry name" value="DEXDc"/>
    <property type="match status" value="1"/>
</dbReference>
<keyword evidence="3 9" id="KW-0347">Helicase</keyword>
<dbReference type="Proteomes" id="UP000252107">
    <property type="component" value="Unassembled WGS sequence"/>
</dbReference>
<keyword evidence="14" id="KW-1185">Reference proteome</keyword>
<dbReference type="Pfam" id="PF00580">
    <property type="entry name" value="UvrD-helicase"/>
    <property type="match status" value="2"/>
</dbReference>
<dbReference type="GO" id="GO:0005524">
    <property type="term" value="F:ATP binding"/>
    <property type="evidence" value="ECO:0007669"/>
    <property type="project" value="UniProtKB-UniRule"/>
</dbReference>
<dbReference type="InterPro" id="IPR012337">
    <property type="entry name" value="RNaseH-like_sf"/>
</dbReference>
<dbReference type="EC" id="5.6.2.4" evidence="7"/>
<comment type="caution">
    <text evidence="13">The sequence shown here is derived from an EMBL/GenBank/DDBJ whole genome shotgun (WGS) entry which is preliminary data.</text>
</comment>
<dbReference type="InterPro" id="IPR027785">
    <property type="entry name" value="UvrD-like_helicase_C"/>
</dbReference>
<comment type="catalytic activity">
    <reaction evidence="6">
        <text>Couples ATP hydrolysis with the unwinding of duplex DNA by translocating in the 3'-5' direction.</text>
        <dbReference type="EC" id="5.6.2.4"/>
    </reaction>
</comment>
<evidence type="ECO:0000313" key="14">
    <source>
        <dbReference type="Proteomes" id="UP000252107"/>
    </source>
</evidence>
<protein>
    <recommendedName>
        <fullName evidence="7">DNA 3'-5' helicase</fullName>
        <ecNumber evidence="7">5.6.2.4</ecNumber>
    </recommendedName>
</protein>
<feature type="domain" description="Helicase C-terminal" evidence="11">
    <location>
        <begin position="532"/>
        <end position="685"/>
    </location>
</feature>
<sequence>MTFSYSDANSNSSVIDKCHNSLPSGWVLLDIERKIKEHNKWDIYKVALVAVEDTYLIENPNDNQFNSLLDRIEKAEVIVGHNIRRHDIPELYKSVGREQPDTLQEKICDTLELSNLFFPGKTTHKLNKVYRKELGLSDPLEDAWESYNIYTSIYQQRCELPVIVRHWAWRLLPKGYPRKIIPGYVQPPEQLEWWQNLKQHHQRLNVEGLRNYLINLPKKIDNLGAVVFLNWLYQINESELRRPNWLECEFPSFCEAEKNAFPLPLDEVKLSKELKQFFGFETFKTHQLEIVQALLKGKTVPLGILPTGGGKSIIFQLPALILSKYYRGLSIIVSPLQALMEDQVQNLKEKLKNQQLSEYAERVELLTGSQCLEEQRRIIEAIWNGQVDILYLSPERLRQPTIQRILKHRLPHLWVLDEAHTLSQWGYDFRPDFLRIAESLQKFYKNGQNTSIRWGFVTATATPKVVDDLKEAVIKLDELCSGSLERLPLDGKSFQWRDEIKTHIEIVERPKSLDDIPGSERLKKTKEYLKKQQKEYIENYPNLGLGVAIVYVPTRRMAEKYAEYLNQADFKTTYFHSRISNKQQVLKDFKDGKIEVVVATNAFGMGIDREGIHTVIHVAPPATPEAYLQEIGRLARNDGERGSAYLFWHQDDFNWIFEQQGRSQISFQALKSCWRLIRPRLKTQDAWISTLDLAKPLSLEEPEDLEILETQARVAIFYLEKAGLIREGESCPCYLNIYLKRELNLEEIGKLTGDANKLALFLFDIGFRKNQISIKLDVREVSLVTGILPPSVIKTVRELVNIGLVNWEYKIAFKFEKQSNRTLEQFKLSTQAFLNWLQSESPEIDEEKSILLHVEALEEKLGKKARIADSLRILTQLKLANYTKESRDTTRLFLKQEETLTQWLESANKIWEKQWQEIDYIDNILDQLFKDKNWKREDSQLLDLAELETRIDIQEYPKLDLLKVLAFMQRLGVVVLGRGDLGNLMLYHLLPGKDRKNWYERVYPPLDEHYTQRRKRIDIMRQVLEAGMQDKEEPIKLIQILEDYFTLSLDEFSQRCGEIHGNPPIVEKILENLNPTQKRIVTDDQSRALLVLAGPGSGKTHTIVSRVAYLVSARGVPPERILILAYNRTAAAEVRKRLHQLLGKRGTLVDALTFHALAAKLTGLKSGDAPQGIQGEARFRWLLEQAILHLQENHPGYQYILVDEYQDVNESQYQIIKSLAGFDSQDEDESQKSFLMAVGDDDQNLFEWNGASIEFIRHFREDFKIPQEDVIPLVQNYRSRPTIVEFANSFIERAIAPENKLKGVNERIQAVNTQQPGKVFWGEYGHLYDVAEWISEKIAEILTQPGEIQKEKIAVLAHCWKDLRFLQHVLRDSWGNDQDIAYQLYNTQDNLRPIKSCVGQAVLQELRKEPNLHISNPQAHLEDLRQKLGYSDRDAAWSSLIQALSCCSQMTQEDMAYLLEEARPVRPAQVILSTFHSAKGSEFSHVFLLEDGFIDGNKIESRARELYVGFTRAKEELYILFSNKSNSIHQILLDVFNSMNSHQHIQNVQVAQVNLPPSIRYQWFLDPRDLFLSERMVTNQFGRERIKAYAREWGRLYLMPQNNGFTPHEICWRDLKDNTGRGVVAVLSKEGKDQLQKHLNVNKHLAVNGHTVFRVERDDKFFQNVGEQEHEDHHYVVLPYFEVEEVL</sequence>
<feature type="domain" description="UvrD-like helicase ATP-binding" evidence="12">
    <location>
        <begin position="1072"/>
        <end position="1280"/>
    </location>
</feature>
<dbReference type="InterPro" id="IPR014017">
    <property type="entry name" value="DNA_helicase_UvrD-like_C"/>
</dbReference>
<dbReference type="EMBL" id="LXQD01000312">
    <property type="protein sequence ID" value="RCJ25925.1"/>
    <property type="molecule type" value="Genomic_DNA"/>
</dbReference>
<evidence type="ECO:0000256" key="7">
    <source>
        <dbReference type="ARBA" id="ARBA00034808"/>
    </source>
</evidence>
<dbReference type="Gene3D" id="3.30.420.10">
    <property type="entry name" value="Ribonuclease H-like superfamily/Ribonuclease H"/>
    <property type="match status" value="1"/>
</dbReference>
<gene>
    <name evidence="13" type="ORF">A6770_27345</name>
</gene>
<keyword evidence="5" id="KW-0413">Isomerase</keyword>
<dbReference type="InterPro" id="IPR001650">
    <property type="entry name" value="Helicase_C-like"/>
</dbReference>
<keyword evidence="1 9" id="KW-0547">Nucleotide-binding</keyword>
<comment type="catalytic activity">
    <reaction evidence="8">
        <text>ATP + H2O = ADP + phosphate + H(+)</text>
        <dbReference type="Rhea" id="RHEA:13065"/>
        <dbReference type="ChEBI" id="CHEBI:15377"/>
        <dbReference type="ChEBI" id="CHEBI:15378"/>
        <dbReference type="ChEBI" id="CHEBI:30616"/>
        <dbReference type="ChEBI" id="CHEBI:43474"/>
        <dbReference type="ChEBI" id="CHEBI:456216"/>
        <dbReference type="EC" id="5.6.2.4"/>
    </reaction>
</comment>
<evidence type="ECO:0000313" key="13">
    <source>
        <dbReference type="EMBL" id="RCJ25925.1"/>
    </source>
</evidence>
<dbReference type="Gene3D" id="3.40.50.300">
    <property type="entry name" value="P-loop containing nucleotide triphosphate hydrolases"/>
    <property type="match status" value="5"/>
</dbReference>
<dbReference type="InterPro" id="IPR014001">
    <property type="entry name" value="Helicase_ATP-bd"/>
</dbReference>
<keyword evidence="4 9" id="KW-0067">ATP-binding</keyword>
<accession>A0A367QP99</accession>